<proteinExistence type="predicted"/>
<accession>A0A3A3FQW5</accession>
<dbReference type="EMBL" id="QYUO01000002">
    <property type="protein sequence ID" value="RJF95852.1"/>
    <property type="molecule type" value="Genomic_DNA"/>
</dbReference>
<dbReference type="Pfam" id="PF13592">
    <property type="entry name" value="HTH_33"/>
    <property type="match status" value="1"/>
</dbReference>
<comment type="caution">
    <text evidence="2">The sequence shown here is derived from an EMBL/GenBank/DDBJ whole genome shotgun (WGS) entry which is preliminary data.</text>
</comment>
<keyword evidence="3" id="KW-1185">Reference proteome</keyword>
<organism evidence="2 3">
    <name type="scientific">Noviherbaspirillum saxi</name>
    <dbReference type="NCBI Taxonomy" id="2320863"/>
    <lineage>
        <taxon>Bacteria</taxon>
        <taxon>Pseudomonadati</taxon>
        <taxon>Pseudomonadota</taxon>
        <taxon>Betaproteobacteria</taxon>
        <taxon>Burkholderiales</taxon>
        <taxon>Oxalobacteraceae</taxon>
        <taxon>Noviherbaspirillum</taxon>
    </lineage>
</organism>
<evidence type="ECO:0000313" key="2">
    <source>
        <dbReference type="EMBL" id="RJF95852.1"/>
    </source>
</evidence>
<sequence>MDDQTLEQLCQWLQAEHGVQVSMATLWKTLARLGLSL</sequence>
<gene>
    <name evidence="2" type="ORF">D3871_21020</name>
</gene>
<dbReference type="Proteomes" id="UP000265955">
    <property type="component" value="Unassembled WGS sequence"/>
</dbReference>
<dbReference type="InterPro" id="IPR025959">
    <property type="entry name" value="Winged_HTH_dom"/>
</dbReference>
<feature type="domain" description="Winged helix-turn helix" evidence="1">
    <location>
        <begin position="5"/>
        <end position="36"/>
    </location>
</feature>
<evidence type="ECO:0000259" key="1">
    <source>
        <dbReference type="Pfam" id="PF13592"/>
    </source>
</evidence>
<protein>
    <recommendedName>
        <fullName evidence="1">Winged helix-turn helix domain-containing protein</fullName>
    </recommendedName>
</protein>
<dbReference type="AlphaFoldDB" id="A0A3A3FQW5"/>
<name>A0A3A3FQW5_9BURK</name>
<reference evidence="3" key="1">
    <citation type="submission" date="2018-09" db="EMBL/GenBank/DDBJ databases">
        <authorList>
            <person name="Zhu H."/>
        </authorList>
    </citation>
    <scope>NUCLEOTIDE SEQUENCE [LARGE SCALE GENOMIC DNA]</scope>
    <source>
        <strain evidence="3">K1R23-30</strain>
    </source>
</reference>
<evidence type="ECO:0000313" key="3">
    <source>
        <dbReference type="Proteomes" id="UP000265955"/>
    </source>
</evidence>